<dbReference type="Proteomes" id="UP001064048">
    <property type="component" value="Chromosome 26"/>
</dbReference>
<accession>A0ACC0JSZ9</accession>
<proteinExistence type="predicted"/>
<dbReference type="EMBL" id="CM046126">
    <property type="protein sequence ID" value="KAI8427267.1"/>
    <property type="molecule type" value="Genomic_DNA"/>
</dbReference>
<organism evidence="1 2">
    <name type="scientific">Choristoneura fumiferana</name>
    <name type="common">Spruce budworm moth</name>
    <name type="synonym">Archips fumiferana</name>
    <dbReference type="NCBI Taxonomy" id="7141"/>
    <lineage>
        <taxon>Eukaryota</taxon>
        <taxon>Metazoa</taxon>
        <taxon>Ecdysozoa</taxon>
        <taxon>Arthropoda</taxon>
        <taxon>Hexapoda</taxon>
        <taxon>Insecta</taxon>
        <taxon>Pterygota</taxon>
        <taxon>Neoptera</taxon>
        <taxon>Endopterygota</taxon>
        <taxon>Lepidoptera</taxon>
        <taxon>Glossata</taxon>
        <taxon>Ditrysia</taxon>
        <taxon>Tortricoidea</taxon>
        <taxon>Tortricidae</taxon>
        <taxon>Tortricinae</taxon>
        <taxon>Choristoneura</taxon>
    </lineage>
</organism>
<comment type="caution">
    <text evidence="1">The sequence shown here is derived from an EMBL/GenBank/DDBJ whole genome shotgun (WGS) entry which is preliminary data.</text>
</comment>
<gene>
    <name evidence="1" type="ORF">MSG28_014860</name>
</gene>
<evidence type="ECO:0000313" key="1">
    <source>
        <dbReference type="EMBL" id="KAI8427267.1"/>
    </source>
</evidence>
<keyword evidence="2" id="KW-1185">Reference proteome</keyword>
<protein>
    <submittedName>
        <fullName evidence="1">Uncharacterized protein</fullName>
    </submittedName>
</protein>
<sequence>MASSRDGETDKRVRKTSIAWSYFTLTDEENSVATCNTCDAQISFRSSISNLMKHVRRKHSELEAKMSDEDKDSESETEDAAKLILSGDEDKAEASLVWEHFEVTSSDKKIATCAICRVPLSYKSSVRALLKHLHRKHNIGQDVEVLLSDNEEKIPTEPLEQPPAFRSAIWPYFRVTDAAGKAARCLVCKKLLSYNTGTSNLRKHLMRKHPLIKLPAPGEERKTIILSSGDQLYEFEATKGENEDEETDAQDEPVAIDEIFLDEFNGSINQIEKEDRPKTKKRKHKSQNIVIEPSDSDDEVVLKKKYVKKELDTIDLFAKYLGSLLKELPKQVSNRLQKDFVRQIMNAQAEAQSSNAYSITLSNDSVYVPDDVRIEVIAKEEAGKIQNSQNVFK</sequence>
<name>A0ACC0JSZ9_CHOFU</name>
<evidence type="ECO:0000313" key="2">
    <source>
        <dbReference type="Proteomes" id="UP001064048"/>
    </source>
</evidence>
<reference evidence="1 2" key="1">
    <citation type="journal article" date="2022" name="Genome Biol. Evol.">
        <title>The Spruce Budworm Genome: Reconstructing the Evolutionary History of Antifreeze Proteins.</title>
        <authorList>
            <person name="Beliveau C."/>
            <person name="Gagne P."/>
            <person name="Picq S."/>
            <person name="Vernygora O."/>
            <person name="Keeling C.I."/>
            <person name="Pinkney K."/>
            <person name="Doucet D."/>
            <person name="Wen F."/>
            <person name="Johnston J.S."/>
            <person name="Maaroufi H."/>
            <person name="Boyle B."/>
            <person name="Laroche J."/>
            <person name="Dewar K."/>
            <person name="Juretic N."/>
            <person name="Blackburn G."/>
            <person name="Nisole A."/>
            <person name="Brunet B."/>
            <person name="Brandao M."/>
            <person name="Lumley L."/>
            <person name="Duan J."/>
            <person name="Quan G."/>
            <person name="Lucarotti C.J."/>
            <person name="Roe A.D."/>
            <person name="Sperling F.A.H."/>
            <person name="Levesque R.C."/>
            <person name="Cusson M."/>
        </authorList>
    </citation>
    <scope>NUCLEOTIDE SEQUENCE [LARGE SCALE GENOMIC DNA]</scope>
    <source>
        <strain evidence="1">Glfc:IPQL:Cfum</strain>
    </source>
</reference>